<gene>
    <name evidence="3" type="ORF">Val02_69270</name>
</gene>
<keyword evidence="2" id="KW-1133">Transmembrane helix</keyword>
<evidence type="ECO:0000313" key="3">
    <source>
        <dbReference type="EMBL" id="GIJ50041.1"/>
    </source>
</evidence>
<keyword evidence="2" id="KW-0472">Membrane</keyword>
<evidence type="ECO:0000256" key="2">
    <source>
        <dbReference type="SAM" id="Phobius"/>
    </source>
</evidence>
<dbReference type="AlphaFoldDB" id="A0A8J3YRC7"/>
<keyword evidence="2" id="KW-0812">Transmembrane</keyword>
<protein>
    <submittedName>
        <fullName evidence="3">Uncharacterized protein</fullName>
    </submittedName>
</protein>
<reference evidence="3" key="1">
    <citation type="submission" date="2021-01" db="EMBL/GenBank/DDBJ databases">
        <title>Whole genome shotgun sequence of Virgisporangium aliadipatigenens NBRC 105644.</title>
        <authorList>
            <person name="Komaki H."/>
            <person name="Tamura T."/>
        </authorList>
    </citation>
    <scope>NUCLEOTIDE SEQUENCE</scope>
    <source>
        <strain evidence="3">NBRC 105644</strain>
    </source>
</reference>
<sequence length="80" mass="8162">MNDNPTAVGATISAATKAVLLALIATGVLPWTDLQVAAVALAITAVVDLAVTFGLIRPRVTPVSDPHDNDGRSLISITSL</sequence>
<feature type="transmembrane region" description="Helical" evidence="2">
    <location>
        <begin position="7"/>
        <end position="28"/>
    </location>
</feature>
<comment type="caution">
    <text evidence="3">The sequence shown here is derived from an EMBL/GenBank/DDBJ whole genome shotgun (WGS) entry which is preliminary data.</text>
</comment>
<feature type="region of interest" description="Disordered" evidence="1">
    <location>
        <begin position="61"/>
        <end position="80"/>
    </location>
</feature>
<evidence type="ECO:0000313" key="4">
    <source>
        <dbReference type="Proteomes" id="UP000619260"/>
    </source>
</evidence>
<keyword evidence="4" id="KW-1185">Reference proteome</keyword>
<evidence type="ECO:0000256" key="1">
    <source>
        <dbReference type="SAM" id="MobiDB-lite"/>
    </source>
</evidence>
<name>A0A8J3YRC7_9ACTN</name>
<organism evidence="3 4">
    <name type="scientific">Virgisporangium aliadipatigenens</name>
    <dbReference type="NCBI Taxonomy" id="741659"/>
    <lineage>
        <taxon>Bacteria</taxon>
        <taxon>Bacillati</taxon>
        <taxon>Actinomycetota</taxon>
        <taxon>Actinomycetes</taxon>
        <taxon>Micromonosporales</taxon>
        <taxon>Micromonosporaceae</taxon>
        <taxon>Virgisporangium</taxon>
    </lineage>
</organism>
<dbReference type="Proteomes" id="UP000619260">
    <property type="component" value="Unassembled WGS sequence"/>
</dbReference>
<feature type="transmembrane region" description="Helical" evidence="2">
    <location>
        <begin position="34"/>
        <end position="56"/>
    </location>
</feature>
<accession>A0A8J3YRC7</accession>
<proteinExistence type="predicted"/>
<dbReference type="RefSeq" id="WP_203903487.1">
    <property type="nucleotide sequence ID" value="NZ_BOPF01000032.1"/>
</dbReference>
<dbReference type="EMBL" id="BOPF01000032">
    <property type="protein sequence ID" value="GIJ50041.1"/>
    <property type="molecule type" value="Genomic_DNA"/>
</dbReference>